<dbReference type="InterPro" id="IPR025359">
    <property type="entry name" value="SduA_C"/>
</dbReference>
<name>A0ABT1CA84_9HYPH</name>
<protein>
    <submittedName>
        <fullName evidence="2">DUF4263 domain-containing protein</fullName>
    </submittedName>
</protein>
<proteinExistence type="predicted"/>
<sequence>MSNEGDYEFFKNRVAGKTYLSKIFDRPGSINDEKLRFVRMILVGSDELLLGEIEGALCLRLTGEKRKTQVSAIVTSDHKGIRRLTLETFRSRAGGWYEGTEKEEFTFRGEEFARLLQFLEQIKFVDPSNQNTHQIEDISTGTGRKAIIDADDRTLIARLKSLPREQRAGALAELQDDLTAEEINILLGRRKGLEQFEREMGAGDWAEASWQDFFDSERWVFGYGLDYRIMRTFDREATVGGGGTDNRNKPLLDFLQTFKDYTVLVEIKRPDTAIFKRTSGGNSRAGTWEFTPQFISAVSQILEQKAEWAAFAQHGENYNRQGVELAARTRNAKAILVFGSSEEFERSGNARDANIMRDTFELFRRETRGIDIVTFDELLERARFITRNA</sequence>
<evidence type="ECO:0000313" key="2">
    <source>
        <dbReference type="EMBL" id="MCO6051737.1"/>
    </source>
</evidence>
<comment type="caution">
    <text evidence="2">The sequence shown here is derived from an EMBL/GenBank/DDBJ whole genome shotgun (WGS) entry which is preliminary data.</text>
</comment>
<gene>
    <name evidence="2" type="ORF">NGM99_18280</name>
</gene>
<dbReference type="Proteomes" id="UP001205906">
    <property type="component" value="Unassembled WGS sequence"/>
</dbReference>
<dbReference type="RefSeq" id="WP_252821611.1">
    <property type="nucleotide sequence ID" value="NZ_JAMXQS010000009.1"/>
</dbReference>
<accession>A0ABT1CA84</accession>
<keyword evidence="3" id="KW-1185">Reference proteome</keyword>
<evidence type="ECO:0000313" key="3">
    <source>
        <dbReference type="Proteomes" id="UP001205906"/>
    </source>
</evidence>
<organism evidence="2 3">
    <name type="scientific">Mesorhizobium liriopis</name>
    <dbReference type="NCBI Taxonomy" id="2953882"/>
    <lineage>
        <taxon>Bacteria</taxon>
        <taxon>Pseudomonadati</taxon>
        <taxon>Pseudomonadota</taxon>
        <taxon>Alphaproteobacteria</taxon>
        <taxon>Hyphomicrobiales</taxon>
        <taxon>Phyllobacteriaceae</taxon>
        <taxon>Mesorhizobium</taxon>
    </lineage>
</organism>
<feature type="domain" description="Shedu protein SduA C-terminal" evidence="1">
    <location>
        <begin position="207"/>
        <end position="379"/>
    </location>
</feature>
<dbReference type="EMBL" id="JAMXQS010000009">
    <property type="protein sequence ID" value="MCO6051737.1"/>
    <property type="molecule type" value="Genomic_DNA"/>
</dbReference>
<evidence type="ECO:0000259" key="1">
    <source>
        <dbReference type="Pfam" id="PF14082"/>
    </source>
</evidence>
<dbReference type="Pfam" id="PF14082">
    <property type="entry name" value="SduA_C"/>
    <property type="match status" value="1"/>
</dbReference>
<reference evidence="2 3" key="1">
    <citation type="submission" date="2022-06" db="EMBL/GenBank/DDBJ databases">
        <title>Mesorhizobium sp. strain RP14 Genome sequencing and assembly.</title>
        <authorList>
            <person name="Kim I."/>
        </authorList>
    </citation>
    <scope>NUCLEOTIDE SEQUENCE [LARGE SCALE GENOMIC DNA]</scope>
    <source>
        <strain evidence="3">RP14(2022)</strain>
    </source>
</reference>